<dbReference type="GO" id="GO:0045087">
    <property type="term" value="P:innate immune response"/>
    <property type="evidence" value="ECO:0007669"/>
    <property type="project" value="UniProtKB-KW"/>
</dbReference>
<dbReference type="InterPro" id="IPR048290">
    <property type="entry name" value="ZP_chr"/>
</dbReference>
<dbReference type="InterPro" id="IPR001881">
    <property type="entry name" value="EGF-like_Ca-bd_dom"/>
</dbReference>
<feature type="domain" description="EGF-like" evidence="24">
    <location>
        <begin position="397"/>
        <end position="435"/>
    </location>
</feature>
<keyword evidence="6" id="KW-1003">Cell membrane</keyword>
<dbReference type="Pfam" id="PF00100">
    <property type="entry name" value="Zona_pellucida"/>
    <property type="match status" value="1"/>
</dbReference>
<evidence type="ECO:0000256" key="8">
    <source>
        <dbReference type="ARBA" id="ARBA00022536"/>
    </source>
</evidence>
<dbReference type="GO" id="GO:0005509">
    <property type="term" value="F:calcium ion binding"/>
    <property type="evidence" value="ECO:0007669"/>
    <property type="project" value="InterPro"/>
</dbReference>
<dbReference type="Pfam" id="PF23283">
    <property type="entry name" value="D8C_UMOD"/>
    <property type="match status" value="1"/>
</dbReference>
<keyword evidence="11" id="KW-0732">Signal</keyword>
<keyword evidence="12" id="KW-0677">Repeat</keyword>
<proteinExistence type="predicted"/>
<keyword evidence="8 22" id="KW-0245">EGF-like domain</keyword>
<evidence type="ECO:0000256" key="10">
    <source>
        <dbReference type="ARBA" id="ARBA00022622"/>
    </source>
</evidence>
<dbReference type="InterPro" id="IPR024731">
    <property type="entry name" value="NELL2-like_EGF"/>
</dbReference>
<evidence type="ECO:0000256" key="9">
    <source>
        <dbReference type="ARBA" id="ARBA00022588"/>
    </source>
</evidence>
<dbReference type="GO" id="GO:0060170">
    <property type="term" value="C:ciliary membrane"/>
    <property type="evidence" value="ECO:0007669"/>
    <property type="project" value="UniProtKB-SubCell"/>
</dbReference>
<dbReference type="PROSITE" id="PS01187">
    <property type="entry name" value="EGF_CA"/>
    <property type="match status" value="1"/>
</dbReference>
<evidence type="ECO:0000259" key="25">
    <source>
        <dbReference type="PROSITE" id="PS51034"/>
    </source>
</evidence>
<dbReference type="Pfam" id="PF12947">
    <property type="entry name" value="EGF_3"/>
    <property type="match status" value="1"/>
</dbReference>
<dbReference type="InterPro" id="IPR042235">
    <property type="entry name" value="ZP-C_dom"/>
</dbReference>
<evidence type="ECO:0000256" key="11">
    <source>
        <dbReference type="ARBA" id="ARBA00022729"/>
    </source>
</evidence>
<comment type="subcellular location">
    <subcellularLocation>
        <location evidence="1">Apical cell membrane</location>
        <topology evidence="1">Lipid-anchor</topology>
        <topology evidence="1">GPI-anchor</topology>
    </subcellularLocation>
    <subcellularLocation>
        <location evidence="3">Basolateral cell membrane</location>
        <topology evidence="3">Lipid-anchor</topology>
        <topology evidence="3">GPI-anchor</topology>
    </subcellularLocation>
    <subcellularLocation>
        <location evidence="2">Cell projection</location>
        <location evidence="2">Cilium membrane</location>
    </subcellularLocation>
    <subcellularLocation>
        <location evidence="4">Secreted</location>
    </subcellularLocation>
</comment>
<evidence type="ECO:0000256" key="12">
    <source>
        <dbReference type="ARBA" id="ARBA00022737"/>
    </source>
</evidence>
<protein>
    <recommendedName>
        <fullName evidence="5">Uromodulin</fullName>
    </recommendedName>
</protein>
<feature type="domain" description="ZP" evidence="25">
    <location>
        <begin position="670"/>
        <end position="928"/>
    </location>
</feature>
<evidence type="ECO:0000313" key="27">
    <source>
        <dbReference type="Proteomes" id="UP001066276"/>
    </source>
</evidence>
<dbReference type="Gene3D" id="2.60.40.4100">
    <property type="entry name" value="Zona pellucida, ZP-C domain"/>
    <property type="match status" value="1"/>
</dbReference>
<dbReference type="InterPro" id="IPR057774">
    <property type="entry name" value="D8C_UMOD/GP2/OIT3-like"/>
</dbReference>
<dbReference type="Proteomes" id="UP001066276">
    <property type="component" value="Chromosome 10"/>
</dbReference>
<dbReference type="PROSITE" id="PS00682">
    <property type="entry name" value="ZP_1"/>
    <property type="match status" value="1"/>
</dbReference>
<dbReference type="InterPro" id="IPR055355">
    <property type="entry name" value="ZP-C"/>
</dbReference>
<dbReference type="PANTHER" id="PTHR14002">
    <property type="entry name" value="ENDOGLIN/TGF-BETA RECEPTOR TYPE III"/>
    <property type="match status" value="1"/>
</dbReference>
<organism evidence="26 27">
    <name type="scientific">Pleurodeles waltl</name>
    <name type="common">Iberian ribbed newt</name>
    <dbReference type="NCBI Taxonomy" id="8319"/>
    <lineage>
        <taxon>Eukaryota</taxon>
        <taxon>Metazoa</taxon>
        <taxon>Chordata</taxon>
        <taxon>Craniata</taxon>
        <taxon>Vertebrata</taxon>
        <taxon>Euteleostomi</taxon>
        <taxon>Amphibia</taxon>
        <taxon>Batrachia</taxon>
        <taxon>Caudata</taxon>
        <taxon>Salamandroidea</taxon>
        <taxon>Salamandridae</taxon>
        <taxon>Pleurodelinae</taxon>
        <taxon>Pleurodeles</taxon>
    </lineage>
</organism>
<dbReference type="SMART" id="SM00241">
    <property type="entry name" value="ZP"/>
    <property type="match status" value="1"/>
</dbReference>
<comment type="caution">
    <text evidence="26">The sequence shown here is derived from an EMBL/GenBank/DDBJ whole genome shotgun (WGS) entry which is preliminary data.</text>
</comment>
<evidence type="ECO:0000256" key="16">
    <source>
        <dbReference type="ARBA" id="ARBA00023157"/>
    </source>
</evidence>
<dbReference type="PROSITE" id="PS00010">
    <property type="entry name" value="ASX_HYDROXYL"/>
    <property type="match status" value="2"/>
</dbReference>
<keyword evidence="14" id="KW-0391">Immunity</keyword>
<dbReference type="InterPro" id="IPR036465">
    <property type="entry name" value="vWFA_dom_sf"/>
</dbReference>
<name>A0AAV7M1P4_PLEWA</name>
<dbReference type="AlphaFoldDB" id="A0AAV7M1P4"/>
<dbReference type="SUPFAM" id="SSF57184">
    <property type="entry name" value="Growth factor receptor domain"/>
    <property type="match status" value="1"/>
</dbReference>
<keyword evidence="16" id="KW-1015">Disulfide bond</keyword>
<feature type="transmembrane region" description="Helical" evidence="23">
    <location>
        <begin position="26"/>
        <end position="47"/>
    </location>
</feature>
<evidence type="ECO:0000256" key="21">
    <source>
        <dbReference type="ARBA" id="ARBA00046503"/>
    </source>
</evidence>
<dbReference type="Gene3D" id="2.10.25.10">
    <property type="entry name" value="Laminin"/>
    <property type="match status" value="3"/>
</dbReference>
<evidence type="ECO:0000256" key="13">
    <source>
        <dbReference type="ARBA" id="ARBA00022837"/>
    </source>
</evidence>
<dbReference type="Gene3D" id="3.40.50.410">
    <property type="entry name" value="von Willebrand factor, type A domain"/>
    <property type="match status" value="1"/>
</dbReference>
<keyword evidence="17" id="KW-0325">Glycoprotein</keyword>
<keyword evidence="19" id="KW-0449">Lipoprotein</keyword>
<evidence type="ECO:0000259" key="24">
    <source>
        <dbReference type="PROSITE" id="PS50026"/>
    </source>
</evidence>
<reference evidence="26" key="1">
    <citation type="journal article" date="2022" name="bioRxiv">
        <title>Sequencing and chromosome-scale assembly of the giantPleurodeles waltlgenome.</title>
        <authorList>
            <person name="Brown T."/>
            <person name="Elewa A."/>
            <person name="Iarovenko S."/>
            <person name="Subramanian E."/>
            <person name="Araus A.J."/>
            <person name="Petzold A."/>
            <person name="Susuki M."/>
            <person name="Suzuki K.-i.T."/>
            <person name="Hayashi T."/>
            <person name="Toyoda A."/>
            <person name="Oliveira C."/>
            <person name="Osipova E."/>
            <person name="Leigh N.D."/>
            <person name="Simon A."/>
            <person name="Yun M.H."/>
        </authorList>
    </citation>
    <scope>NUCLEOTIDE SEQUENCE</scope>
    <source>
        <strain evidence="26">20211129_DDA</strain>
        <tissue evidence="26">Liver</tissue>
    </source>
</reference>
<comment type="subunit">
    <text evidence="21">Homodimer that then polymerizes into long filaments. The filaments can additionally assemble laterally to form a sheet. The filaments consist of a zigzag-shaped backbone with laterally protruding arms which interact with bacterial adhesin fimH. Two fimH molecules can bind to a single UMOD monomer.</text>
</comment>
<evidence type="ECO:0000256" key="14">
    <source>
        <dbReference type="ARBA" id="ARBA00022859"/>
    </source>
</evidence>
<evidence type="ECO:0000256" key="2">
    <source>
        <dbReference type="ARBA" id="ARBA00004309"/>
    </source>
</evidence>
<dbReference type="GO" id="GO:0005576">
    <property type="term" value="C:extracellular region"/>
    <property type="evidence" value="ECO:0007669"/>
    <property type="project" value="UniProtKB-SubCell"/>
</dbReference>
<dbReference type="GO" id="GO:0016324">
    <property type="term" value="C:apical plasma membrane"/>
    <property type="evidence" value="ECO:0007669"/>
    <property type="project" value="UniProtKB-SubCell"/>
</dbReference>
<evidence type="ECO:0000256" key="1">
    <source>
        <dbReference type="ARBA" id="ARBA00004303"/>
    </source>
</evidence>
<dbReference type="InterPro" id="IPR017977">
    <property type="entry name" value="ZP_dom_CS"/>
</dbReference>
<gene>
    <name evidence="26" type="ORF">NDU88_002275</name>
</gene>
<dbReference type="InterPro" id="IPR001507">
    <property type="entry name" value="ZP_dom"/>
</dbReference>
<evidence type="ECO:0000256" key="6">
    <source>
        <dbReference type="ARBA" id="ARBA00022475"/>
    </source>
</evidence>
<dbReference type="InterPro" id="IPR009030">
    <property type="entry name" value="Growth_fac_rcpt_cys_sf"/>
</dbReference>
<comment type="function">
    <text evidence="20">Functions in biogenesis and organization of the apical membrane of epithelial cells of the thick ascending limb of Henle's loop (TALH), where it promotes formation of complex filamentous gel-like structure that may play a role in the water barrier permeability. May serve as a receptor for binding and endocytosis of cytokines (IL-1, IL-2) and TNF. Facilitates neutrophil migration across renal epithelia.</text>
</comment>
<dbReference type="InterPro" id="IPR000742">
    <property type="entry name" value="EGF"/>
</dbReference>
<evidence type="ECO:0000256" key="18">
    <source>
        <dbReference type="ARBA" id="ARBA00023273"/>
    </source>
</evidence>
<dbReference type="InterPro" id="IPR026823">
    <property type="entry name" value="cEGF"/>
</dbReference>
<keyword evidence="18" id="KW-0966">Cell projection</keyword>
<dbReference type="Pfam" id="PF12662">
    <property type="entry name" value="cEGF"/>
    <property type="match status" value="1"/>
</dbReference>
<dbReference type="SMART" id="SM00181">
    <property type="entry name" value="EGF"/>
    <property type="match status" value="4"/>
</dbReference>
<evidence type="ECO:0000256" key="7">
    <source>
        <dbReference type="ARBA" id="ARBA00022525"/>
    </source>
</evidence>
<evidence type="ECO:0000256" key="22">
    <source>
        <dbReference type="PROSITE-ProRule" id="PRU00076"/>
    </source>
</evidence>
<dbReference type="SMART" id="SM00179">
    <property type="entry name" value="EGF_CA"/>
    <property type="match status" value="2"/>
</dbReference>
<evidence type="ECO:0000256" key="17">
    <source>
        <dbReference type="ARBA" id="ARBA00023180"/>
    </source>
</evidence>
<evidence type="ECO:0000313" key="26">
    <source>
        <dbReference type="EMBL" id="KAJ1097148.1"/>
    </source>
</evidence>
<keyword evidence="7" id="KW-0964">Secreted</keyword>
<evidence type="ECO:0000256" key="23">
    <source>
        <dbReference type="SAM" id="Phobius"/>
    </source>
</evidence>
<dbReference type="GO" id="GO:0016323">
    <property type="term" value="C:basolateral plasma membrane"/>
    <property type="evidence" value="ECO:0007669"/>
    <property type="project" value="UniProtKB-SubCell"/>
</dbReference>
<keyword evidence="15 23" id="KW-0472">Membrane</keyword>
<keyword evidence="13" id="KW-0106">Calcium</keyword>
<dbReference type="InterPro" id="IPR018097">
    <property type="entry name" value="EGF_Ca-bd_CS"/>
</dbReference>
<feature type="domain" description="EGF-like" evidence="24">
    <location>
        <begin position="439"/>
        <end position="480"/>
    </location>
</feature>
<dbReference type="EMBL" id="JANPWB010000014">
    <property type="protein sequence ID" value="KAJ1097148.1"/>
    <property type="molecule type" value="Genomic_DNA"/>
</dbReference>
<evidence type="ECO:0000256" key="5">
    <source>
        <dbReference type="ARBA" id="ARBA00015737"/>
    </source>
</evidence>
<keyword evidence="10" id="KW-0336">GPI-anchor</keyword>
<evidence type="ECO:0000256" key="4">
    <source>
        <dbReference type="ARBA" id="ARBA00004613"/>
    </source>
</evidence>
<dbReference type="Gene3D" id="2.60.40.3210">
    <property type="entry name" value="Zona pellucida, ZP-N domain"/>
    <property type="match status" value="1"/>
</dbReference>
<dbReference type="FunFam" id="2.60.40.4100:FF:000001">
    <property type="entry name" value="alpha-tectorin isoform X1"/>
    <property type="match status" value="1"/>
</dbReference>
<evidence type="ECO:0000256" key="3">
    <source>
        <dbReference type="ARBA" id="ARBA00004539"/>
    </source>
</evidence>
<dbReference type="SUPFAM" id="SSF53300">
    <property type="entry name" value="vWA-like"/>
    <property type="match status" value="1"/>
</dbReference>
<keyword evidence="23" id="KW-0812">Transmembrane</keyword>
<dbReference type="Pfam" id="PF25106">
    <property type="entry name" value="VWA_4"/>
    <property type="match status" value="1"/>
</dbReference>
<dbReference type="InterPro" id="IPR000152">
    <property type="entry name" value="EGF-type_Asp/Asn_hydroxyl_site"/>
</dbReference>
<keyword evidence="9" id="KW-0399">Innate immunity</keyword>
<keyword evidence="27" id="KW-1185">Reference proteome</keyword>
<dbReference type="PRINTS" id="PR00023">
    <property type="entry name" value="ZPELLUCIDA"/>
</dbReference>
<dbReference type="PROSITE" id="PS01186">
    <property type="entry name" value="EGF_2"/>
    <property type="match status" value="2"/>
</dbReference>
<evidence type="ECO:0000256" key="19">
    <source>
        <dbReference type="ARBA" id="ARBA00023288"/>
    </source>
</evidence>
<dbReference type="GO" id="GO:0098552">
    <property type="term" value="C:side of membrane"/>
    <property type="evidence" value="ECO:0007669"/>
    <property type="project" value="UniProtKB-KW"/>
</dbReference>
<dbReference type="FunFam" id="2.10.25.10:FF:000068">
    <property type="entry name" value="Latent transforming growth factor beta binding protein 3"/>
    <property type="match status" value="1"/>
</dbReference>
<comment type="caution">
    <text evidence="22">Lacks conserved residue(s) required for the propagation of feature annotation.</text>
</comment>
<dbReference type="PROSITE" id="PS50026">
    <property type="entry name" value="EGF_3"/>
    <property type="match status" value="2"/>
</dbReference>
<dbReference type="PANTHER" id="PTHR14002:SF40">
    <property type="entry name" value="UROMODULIN"/>
    <property type="match status" value="1"/>
</dbReference>
<sequence>MEKDTRNATEWGGCYPISRAPTLPMAMGQGSLMMLGIFVCILCLNFIECQPLVTSRAPDSLLKVNGSLSSCVSQTESSSLTYVVDTTGSMADDLQQLKLVNDWLLDRVLARFPCGVRKYTMVEFNDPGVGPSYATDSKTQFSTFFKNLTAIGGGDCPELALSGIKLALETSPPHSFILVLTDASAKDYSDPVLLNDIYSLINSKKSQVSFLITGLCAGLNDPQFLIYRNISLKSFGLVFQVSLADLGKVFFYLDLTLSRPINSSTPVFSGDYNTNGTYTKMFQVSQPYTALILTTDGLNTTLRLTGPNAREVEPTRIISESWGSMYQVKNPQLGIWSMNITSASAHGIRVEGFTATNISSASRCSDCHSNATCEVYFGVPECSCKFGFIGDGFTCSDIDECSNAWSNNCTNGFCVNTFGSFTCICYSGYTLDDRNACVDINECSMPGLNRCHALARCTNYPGTYACTCPPGYYGDGYVCEPNECNTNSCGIAKDCMKVPGSYSCFDPCLNHTVLNEPWRSTLYTSGSMPLNCDTTKKGWYRFIGSGGVRMSEVCVPQLRCNTHAPMWINGSHPTTTDRIVNRTACANWGSSCCLWWNFVQIKLCPGGYYVYNITGTPVCTLSYCTDPTYLDDPCSCTAEEECKEVNGVRGCYCKKNASSADVANLRPQLKCSKNEFGASFQTCQLENMGFNMSSIRIKDSKCIGSVDKNVTNMVTFMHPTRAGQCGTQLITNETHATYTNMMFLSSRSDQIITRDRELNISYSCTYPLDMKLSLLTALRPMSSSLSINYGGTGEFKLKMAIYRDSSYLLPYDASEVSLSTKDILYVGVMLDGGDPSQFNLLMRNCYATPSSSASDPIKYFIIKDSCPNKQDLTISVPENGGSTQGRFSVQMFKFVGDYNLVYLHCETYLCDTRKAPCMPYCSGVRLNSDDGDSQNYTLSVGPMERAAKTLSDSSDGMHARWTFLLFVVMVLGLQTLL</sequence>
<dbReference type="FunFam" id="2.10.25.10:FF:000038">
    <property type="entry name" value="Fibrillin 2"/>
    <property type="match status" value="1"/>
</dbReference>
<keyword evidence="23" id="KW-1133">Transmembrane helix</keyword>
<accession>A0AAV7M1P4</accession>
<evidence type="ECO:0000256" key="15">
    <source>
        <dbReference type="ARBA" id="ARBA00023136"/>
    </source>
</evidence>
<dbReference type="PROSITE" id="PS51034">
    <property type="entry name" value="ZP_2"/>
    <property type="match status" value="1"/>
</dbReference>
<evidence type="ECO:0000256" key="20">
    <source>
        <dbReference type="ARBA" id="ARBA00045741"/>
    </source>
</evidence>
<dbReference type="InterPro" id="IPR056861">
    <property type="entry name" value="HMCN1-like_VWA"/>
</dbReference>
<dbReference type="CDD" id="cd00054">
    <property type="entry name" value="EGF_CA"/>
    <property type="match status" value="2"/>
</dbReference>